<dbReference type="InterPro" id="IPR029035">
    <property type="entry name" value="DHS-like_NAD/FAD-binding_dom"/>
</dbReference>
<evidence type="ECO:0000256" key="1">
    <source>
        <dbReference type="ARBA" id="ARBA00012928"/>
    </source>
</evidence>
<keyword evidence="2" id="KW-0808">Transferase</keyword>
<keyword evidence="3" id="KW-0520">NAD</keyword>
<dbReference type="EMBL" id="CP036299">
    <property type="protein sequence ID" value="QDV29403.1"/>
    <property type="molecule type" value="Genomic_DNA"/>
</dbReference>
<dbReference type="PROSITE" id="PS50305">
    <property type="entry name" value="SIRTUIN"/>
    <property type="match status" value="1"/>
</dbReference>
<dbReference type="InterPro" id="IPR003000">
    <property type="entry name" value="Sirtuin"/>
</dbReference>
<dbReference type="EC" id="2.3.1.286" evidence="1"/>
<dbReference type="KEGG" id="peh:Spb1_13070"/>
<evidence type="ECO:0000256" key="4">
    <source>
        <dbReference type="PROSITE-ProRule" id="PRU00236"/>
    </source>
</evidence>
<dbReference type="InterPro" id="IPR026590">
    <property type="entry name" value="Ssirtuin_cat_dom"/>
</dbReference>
<feature type="domain" description="Deacetylase sirtuin-type" evidence="5">
    <location>
        <begin position="4"/>
        <end position="276"/>
    </location>
</feature>
<evidence type="ECO:0000256" key="3">
    <source>
        <dbReference type="ARBA" id="ARBA00023027"/>
    </source>
</evidence>
<gene>
    <name evidence="6" type="primary">cobB_1</name>
    <name evidence="6" type="ORF">Spb1_13070</name>
</gene>
<evidence type="ECO:0000256" key="2">
    <source>
        <dbReference type="ARBA" id="ARBA00022679"/>
    </source>
</evidence>
<dbReference type="OrthoDB" id="394960at2"/>
<dbReference type="PANTHER" id="PTHR11085">
    <property type="entry name" value="NAD-DEPENDENT PROTEIN DEACYLASE SIRTUIN-5, MITOCHONDRIAL-RELATED"/>
    <property type="match status" value="1"/>
</dbReference>
<dbReference type="GO" id="GO:0017136">
    <property type="term" value="F:histone deacetylase activity, NAD-dependent"/>
    <property type="evidence" value="ECO:0007669"/>
    <property type="project" value="TreeGrafter"/>
</dbReference>
<dbReference type="PANTHER" id="PTHR11085:SF4">
    <property type="entry name" value="NAD-DEPENDENT PROTEIN DEACYLASE"/>
    <property type="match status" value="1"/>
</dbReference>
<dbReference type="GO" id="GO:0070403">
    <property type="term" value="F:NAD+ binding"/>
    <property type="evidence" value="ECO:0007669"/>
    <property type="project" value="InterPro"/>
</dbReference>
<dbReference type="AlphaFoldDB" id="A0A518GL74"/>
<evidence type="ECO:0000313" key="7">
    <source>
        <dbReference type="Proteomes" id="UP000315349"/>
    </source>
</evidence>
<keyword evidence="6" id="KW-0378">Hydrolase</keyword>
<name>A0A518GL74_9PLAN</name>
<proteinExistence type="predicted"/>
<comment type="caution">
    <text evidence="4">Lacks conserved residue(s) required for the propagation of feature annotation.</text>
</comment>
<evidence type="ECO:0000313" key="6">
    <source>
        <dbReference type="EMBL" id="QDV29403.1"/>
    </source>
</evidence>
<accession>A0A518GL74</accession>
<sequence>MSLSHSIAGVITEAARLIAEADALLIAAGAGMGVDSGLPDFRGPEGFWRAYPPFRGKAFHEISTPHWFETDPQLAWGFFGHRLGLYRNTQPHAGFAILHQWAQRPPGGAFVFTSNVDGQFQKAGFKENILYECHGTIHRLQCTTPCSRKLWSAEAVNIEIDPATFRANGNLPHCPHCGAVARPNVLMFRDRTWLATRSDQQARRYTSWLERVRGKHIVAIELGAGVDIPTVRLEAEDQCQTVIRINPRDCDAPLNGVAIPMGAREALYAIDDVLKR</sequence>
<protein>
    <recommendedName>
        <fullName evidence="1">protein acetyllysine N-acetyltransferase</fullName>
        <ecNumber evidence="1">2.3.1.286</ecNumber>
    </recommendedName>
</protein>
<evidence type="ECO:0000259" key="5">
    <source>
        <dbReference type="PROSITE" id="PS50305"/>
    </source>
</evidence>
<dbReference type="Pfam" id="PF02146">
    <property type="entry name" value="SIR2"/>
    <property type="match status" value="1"/>
</dbReference>
<organism evidence="6 7">
    <name type="scientific">Planctopirus ephydatiae</name>
    <dbReference type="NCBI Taxonomy" id="2528019"/>
    <lineage>
        <taxon>Bacteria</taxon>
        <taxon>Pseudomonadati</taxon>
        <taxon>Planctomycetota</taxon>
        <taxon>Planctomycetia</taxon>
        <taxon>Planctomycetales</taxon>
        <taxon>Planctomycetaceae</taxon>
        <taxon>Planctopirus</taxon>
    </lineage>
</organism>
<dbReference type="InterPro" id="IPR026591">
    <property type="entry name" value="Sirtuin_cat_small_dom_sf"/>
</dbReference>
<dbReference type="SUPFAM" id="SSF52467">
    <property type="entry name" value="DHS-like NAD/FAD-binding domain"/>
    <property type="match status" value="1"/>
</dbReference>
<keyword evidence="7" id="KW-1185">Reference proteome</keyword>
<dbReference type="Proteomes" id="UP000315349">
    <property type="component" value="Chromosome"/>
</dbReference>
<reference evidence="6 7" key="1">
    <citation type="submission" date="2019-02" db="EMBL/GenBank/DDBJ databases">
        <title>Deep-cultivation of Planctomycetes and their phenomic and genomic characterization uncovers novel biology.</title>
        <authorList>
            <person name="Wiegand S."/>
            <person name="Jogler M."/>
            <person name="Boedeker C."/>
            <person name="Pinto D."/>
            <person name="Vollmers J."/>
            <person name="Rivas-Marin E."/>
            <person name="Kohn T."/>
            <person name="Peeters S.H."/>
            <person name="Heuer A."/>
            <person name="Rast P."/>
            <person name="Oberbeckmann S."/>
            <person name="Bunk B."/>
            <person name="Jeske O."/>
            <person name="Meyerdierks A."/>
            <person name="Storesund J.E."/>
            <person name="Kallscheuer N."/>
            <person name="Luecker S."/>
            <person name="Lage O.M."/>
            <person name="Pohl T."/>
            <person name="Merkel B.J."/>
            <person name="Hornburger P."/>
            <person name="Mueller R.-W."/>
            <person name="Bruemmer F."/>
            <person name="Labrenz M."/>
            <person name="Spormann A.M."/>
            <person name="Op den Camp H."/>
            <person name="Overmann J."/>
            <person name="Amann R."/>
            <person name="Jetten M.S.M."/>
            <person name="Mascher T."/>
            <person name="Medema M.H."/>
            <person name="Devos D.P."/>
            <person name="Kaster A.-K."/>
            <person name="Ovreas L."/>
            <person name="Rohde M."/>
            <person name="Galperin M.Y."/>
            <person name="Jogler C."/>
        </authorList>
    </citation>
    <scope>NUCLEOTIDE SEQUENCE [LARGE SCALE GENOMIC DNA]</scope>
    <source>
        <strain evidence="6 7">Spb1</strain>
    </source>
</reference>
<dbReference type="GO" id="GO:0016787">
    <property type="term" value="F:hydrolase activity"/>
    <property type="evidence" value="ECO:0007669"/>
    <property type="project" value="UniProtKB-KW"/>
</dbReference>
<dbReference type="Gene3D" id="3.40.50.1220">
    <property type="entry name" value="TPP-binding domain"/>
    <property type="match status" value="1"/>
</dbReference>
<dbReference type="Gene3D" id="3.30.1600.10">
    <property type="entry name" value="SIR2/SIRT2 'Small Domain"/>
    <property type="match status" value="1"/>
</dbReference>
<dbReference type="RefSeq" id="WP_145297185.1">
    <property type="nucleotide sequence ID" value="NZ_CP036299.1"/>
</dbReference>
<dbReference type="InterPro" id="IPR050134">
    <property type="entry name" value="NAD-dep_sirtuin_deacylases"/>
</dbReference>